<name>A0A4Y7NK51_9CRUS</name>
<organism evidence="7">
    <name type="scientific">Moina brachiata</name>
    <dbReference type="NCBI Taxonomy" id="675436"/>
    <lineage>
        <taxon>Eukaryota</taxon>
        <taxon>Metazoa</taxon>
        <taxon>Ecdysozoa</taxon>
        <taxon>Arthropoda</taxon>
        <taxon>Crustacea</taxon>
        <taxon>Branchiopoda</taxon>
        <taxon>Diplostraca</taxon>
        <taxon>Cladocera</taxon>
        <taxon>Anomopoda</taxon>
        <taxon>Moinidae</taxon>
        <taxon>Moina</taxon>
    </lineage>
</organism>
<dbReference type="InterPro" id="IPR002359">
    <property type="entry name" value="Ribosomal_uL6_CS2"/>
</dbReference>
<gene>
    <name evidence="7" type="primary">EOG090X0DNU</name>
</gene>
<dbReference type="FunFam" id="3.90.930.12:FF:000004">
    <property type="entry name" value="60S ribosomal protein L9"/>
    <property type="match status" value="1"/>
</dbReference>
<dbReference type="InterPro" id="IPR036789">
    <property type="entry name" value="Ribosomal_uL6-like_a/b-dom_sf"/>
</dbReference>
<dbReference type="InterPro" id="IPR000702">
    <property type="entry name" value="Ribosomal_uL6-like"/>
</dbReference>
<dbReference type="Pfam" id="PF00347">
    <property type="entry name" value="Ribosomal_L6"/>
    <property type="match status" value="2"/>
</dbReference>
<dbReference type="GO" id="GO:0019843">
    <property type="term" value="F:rRNA binding"/>
    <property type="evidence" value="ECO:0007669"/>
    <property type="project" value="InterPro"/>
</dbReference>
<feature type="domain" description="Large ribosomal subunit protein uL6 alpha-beta" evidence="6">
    <location>
        <begin position="12"/>
        <end position="85"/>
    </location>
</feature>
<dbReference type="InterPro" id="IPR020040">
    <property type="entry name" value="Ribosomal_uL6_a/b-dom"/>
</dbReference>
<dbReference type="PANTHER" id="PTHR11655:SF16">
    <property type="entry name" value="60S RIBOSOMAL PROTEIN L9"/>
    <property type="match status" value="1"/>
</dbReference>
<evidence type="ECO:0000256" key="3">
    <source>
        <dbReference type="ARBA" id="ARBA00023274"/>
    </source>
</evidence>
<evidence type="ECO:0000313" key="7">
    <source>
        <dbReference type="EMBL" id="SVE93263.1"/>
    </source>
</evidence>
<evidence type="ECO:0000256" key="1">
    <source>
        <dbReference type="ARBA" id="ARBA00009356"/>
    </source>
</evidence>
<feature type="domain" description="Large ribosomal subunit protein uL6 alpha-beta" evidence="6">
    <location>
        <begin position="97"/>
        <end position="176"/>
    </location>
</feature>
<dbReference type="GO" id="GO:0002181">
    <property type="term" value="P:cytoplasmic translation"/>
    <property type="evidence" value="ECO:0007669"/>
    <property type="project" value="TreeGrafter"/>
</dbReference>
<dbReference type="Gene3D" id="3.90.930.12">
    <property type="entry name" value="Ribosomal protein L6, alpha-beta domain"/>
    <property type="match status" value="2"/>
</dbReference>
<evidence type="ECO:0000256" key="2">
    <source>
        <dbReference type="ARBA" id="ARBA00022980"/>
    </source>
</evidence>
<evidence type="ECO:0000259" key="6">
    <source>
        <dbReference type="Pfam" id="PF00347"/>
    </source>
</evidence>
<sequence>MKQILVSQTVKIPDGVIVKVKARRVTVEGPRGKLTRDFKHLALDMEMIAKNELRVNKWFGKKKEIAAVRTVCSHVTNMVTGVTKGFEYKMRAVYAHFPINCVTSEKGQIIEIRNFLGEKFIRKVKMMKGVAVENSTAQKDELILKGNDIEAVSQSAAFIQQCVKVKNKDIRKFLDGIYVSEKGHIVKDN</sequence>
<dbReference type="PANTHER" id="PTHR11655">
    <property type="entry name" value="60S/50S RIBOSOMAL PROTEIN L6/L9"/>
    <property type="match status" value="1"/>
</dbReference>
<proteinExistence type="evidence at transcript level"/>
<dbReference type="GO" id="GO:0003735">
    <property type="term" value="F:structural constituent of ribosome"/>
    <property type="evidence" value="ECO:0007669"/>
    <property type="project" value="InterPro"/>
</dbReference>
<dbReference type="FunFam" id="3.90.930.12:FF:000003">
    <property type="entry name" value="60S ribosomal protein L9"/>
    <property type="match status" value="1"/>
</dbReference>
<dbReference type="SUPFAM" id="SSF56053">
    <property type="entry name" value="Ribosomal protein L6"/>
    <property type="match status" value="2"/>
</dbReference>
<dbReference type="AlphaFoldDB" id="A0A4Y7NK51"/>
<dbReference type="PROSITE" id="PS00700">
    <property type="entry name" value="RIBOSOMAL_L6_2"/>
    <property type="match status" value="1"/>
</dbReference>
<protein>
    <recommendedName>
        <fullName evidence="4">Large ribosomal subunit protein uL6</fullName>
    </recommendedName>
    <alternativeName>
        <fullName evidence="5">60S ribosomal protein L9</fullName>
    </alternativeName>
</protein>
<dbReference type="GO" id="GO:0022625">
    <property type="term" value="C:cytosolic large ribosomal subunit"/>
    <property type="evidence" value="ECO:0007669"/>
    <property type="project" value="TreeGrafter"/>
</dbReference>
<keyword evidence="2" id="KW-0689">Ribosomal protein</keyword>
<reference evidence="7" key="1">
    <citation type="submission" date="2018-08" db="EMBL/GenBank/DDBJ databases">
        <authorList>
            <person name="Cornetti L."/>
        </authorList>
    </citation>
    <scope>NUCLEOTIDE SEQUENCE</scope>
    <source>
        <strain evidence="7">DE-FRO-2-1</strain>
    </source>
</reference>
<evidence type="ECO:0000256" key="5">
    <source>
        <dbReference type="ARBA" id="ARBA00035349"/>
    </source>
</evidence>
<accession>A0A4Y7NK51</accession>
<comment type="similarity">
    <text evidence="1">Belongs to the universal ribosomal protein uL6 family.</text>
</comment>
<dbReference type="EMBL" id="LR023644">
    <property type="protein sequence ID" value="SVE93263.1"/>
    <property type="molecule type" value="mRNA"/>
</dbReference>
<dbReference type="PIRSF" id="PIRSF002162">
    <property type="entry name" value="Ribosomal_L6"/>
    <property type="match status" value="1"/>
</dbReference>
<keyword evidence="3" id="KW-0687">Ribonucleoprotein</keyword>
<evidence type="ECO:0000256" key="4">
    <source>
        <dbReference type="ARBA" id="ARBA00035246"/>
    </source>
</evidence>